<dbReference type="InterPro" id="IPR018976">
    <property type="entry name" value="Imelysin-like"/>
</dbReference>
<dbReference type="Gene3D" id="1.20.1420.20">
    <property type="entry name" value="M75 peptidase, HXXE motif"/>
    <property type="match status" value="1"/>
</dbReference>
<evidence type="ECO:0000259" key="3">
    <source>
        <dbReference type="Pfam" id="PF09375"/>
    </source>
</evidence>
<evidence type="ECO:0000313" key="4">
    <source>
        <dbReference type="EMBL" id="QAA95416.1"/>
    </source>
</evidence>
<dbReference type="KEGG" id="pus:CKA81_01995"/>
<dbReference type="Proteomes" id="UP000283474">
    <property type="component" value="Chromosome"/>
</dbReference>
<dbReference type="AlphaFoldDB" id="A0A451FSI4"/>
<feature type="domain" description="Imelysin-like" evidence="3">
    <location>
        <begin position="14"/>
        <end position="311"/>
    </location>
</feature>
<dbReference type="OrthoDB" id="5729110at2"/>
<dbReference type="GO" id="GO:0030313">
    <property type="term" value="C:cell envelope"/>
    <property type="evidence" value="ECO:0007669"/>
    <property type="project" value="UniProtKB-SubCell"/>
</dbReference>
<keyword evidence="5" id="KW-1185">Reference proteome</keyword>
<evidence type="ECO:0000256" key="1">
    <source>
        <dbReference type="ARBA" id="ARBA00004196"/>
    </source>
</evidence>
<dbReference type="InterPro" id="IPR034984">
    <property type="entry name" value="Imelysin-like_IPPA"/>
</dbReference>
<evidence type="ECO:0000313" key="5">
    <source>
        <dbReference type="Proteomes" id="UP000283474"/>
    </source>
</evidence>
<sequence>MPPTLGSNLVQGYIQPSMQHFQETAHQLNQRLQAWCPKPSAAGAETIHDAFAEVVRAWSRIEFLRFGPLVAATRFERIYFWPDPRGITLRQVQGLLAGAEPIPNAEALASHSVAVQGLPALEYVLYRQGGILAIGAQATPDQESSTLSADFDGACAYATSVSGNLASVGAELVQAWSEEGPYGKQFSNPTPDSPLYRSPQEVAAEAIKALSTGLQFAHDIKLMPVLGKGFKQAKATRAPFWRSGLSTEAMAASVEGMLQFYQAGGYIYSDDETWIDQNLRDELKRGVDNFKSLRQPMQQLTEGEDSYRRLTLAALLLENAKSIVDQRMAPAFGVRLGFNALDGD</sequence>
<comment type="subcellular location">
    <subcellularLocation>
        <location evidence="1">Cell envelope</location>
    </subcellularLocation>
</comment>
<dbReference type="InterPro" id="IPR038352">
    <property type="entry name" value="Imelysin_sf"/>
</dbReference>
<accession>A0A451FSI4</accession>
<keyword evidence="2" id="KW-0732">Signal</keyword>
<organism evidence="4 5">
    <name type="scientific">Pollutimonas thiosulfatoxidans</name>
    <dbReference type="NCBI Taxonomy" id="2028345"/>
    <lineage>
        <taxon>Bacteria</taxon>
        <taxon>Pseudomonadati</taxon>
        <taxon>Pseudomonadota</taxon>
        <taxon>Betaproteobacteria</taxon>
        <taxon>Burkholderiales</taxon>
        <taxon>Alcaligenaceae</taxon>
        <taxon>Pollutimonas</taxon>
    </lineage>
</organism>
<proteinExistence type="predicted"/>
<dbReference type="EMBL" id="CP022987">
    <property type="protein sequence ID" value="QAA95416.1"/>
    <property type="molecule type" value="Genomic_DNA"/>
</dbReference>
<reference evidence="4 5" key="1">
    <citation type="submission" date="2017-08" db="EMBL/GenBank/DDBJ databases">
        <authorList>
            <person name="Park S.-J."/>
            <person name="Kim H."/>
        </authorList>
    </citation>
    <scope>NUCLEOTIDE SEQUENCE [LARGE SCALE GENOMIC DNA]</scope>
    <source>
        <strain evidence="5">ye3</strain>
    </source>
</reference>
<dbReference type="Pfam" id="PF09375">
    <property type="entry name" value="Peptidase_M75"/>
    <property type="match status" value="1"/>
</dbReference>
<dbReference type="CDD" id="cd14659">
    <property type="entry name" value="Imelysin-like_IPPA"/>
    <property type="match status" value="1"/>
</dbReference>
<name>A0A451FSI4_9BURK</name>
<gene>
    <name evidence="4" type="ORF">CKA81_01995</name>
</gene>
<protein>
    <recommendedName>
        <fullName evidence="3">Imelysin-like domain-containing protein</fullName>
    </recommendedName>
</protein>
<evidence type="ECO:0000256" key="2">
    <source>
        <dbReference type="ARBA" id="ARBA00022729"/>
    </source>
</evidence>